<feature type="compositionally biased region" description="Low complexity" evidence="1">
    <location>
        <begin position="29"/>
        <end position="56"/>
    </location>
</feature>
<feature type="transmembrane region" description="Helical" evidence="2">
    <location>
        <begin position="131"/>
        <end position="151"/>
    </location>
</feature>
<feature type="compositionally biased region" description="Polar residues" evidence="1">
    <location>
        <begin position="57"/>
        <end position="66"/>
    </location>
</feature>
<dbReference type="Proteomes" id="UP000015101">
    <property type="component" value="Unassembled WGS sequence"/>
</dbReference>
<feature type="region of interest" description="Disordered" evidence="1">
    <location>
        <begin position="29"/>
        <end position="66"/>
    </location>
</feature>
<evidence type="ECO:0000256" key="2">
    <source>
        <dbReference type="SAM" id="Phobius"/>
    </source>
</evidence>
<dbReference type="GeneID" id="20203683"/>
<dbReference type="AlphaFoldDB" id="T1F4D4"/>
<sequence length="157" mass="17911">MERLKELKREVAAQEQKLKSLQQQQLNLKQRQIGQQQQPQQPQPQQLQEQLEQQQQNCSGIDNNNNHSNLNVKEGSIVSVSAEQDAINALIFMKEKELALALMKVAELTSQLECLKGSEAMSMVLYMLHKLVFFLVIAFLGIFKGLVYPITKPSDFK</sequence>
<evidence type="ECO:0000313" key="5">
    <source>
        <dbReference type="Proteomes" id="UP000015101"/>
    </source>
</evidence>
<dbReference type="RefSeq" id="XP_009016498.1">
    <property type="nucleotide sequence ID" value="XM_009018250.1"/>
</dbReference>
<dbReference type="EMBL" id="AMQM01003890">
    <property type="status" value="NOT_ANNOTATED_CDS"/>
    <property type="molecule type" value="Genomic_DNA"/>
</dbReference>
<reference evidence="5" key="1">
    <citation type="submission" date="2012-12" db="EMBL/GenBank/DDBJ databases">
        <authorList>
            <person name="Hellsten U."/>
            <person name="Grimwood J."/>
            <person name="Chapman J.A."/>
            <person name="Shapiro H."/>
            <person name="Aerts A."/>
            <person name="Otillar R.P."/>
            <person name="Terry A.Y."/>
            <person name="Boore J.L."/>
            <person name="Simakov O."/>
            <person name="Marletaz F."/>
            <person name="Cho S.-J."/>
            <person name="Edsinger-Gonzales E."/>
            <person name="Havlak P."/>
            <person name="Kuo D.-H."/>
            <person name="Larsson T."/>
            <person name="Lv J."/>
            <person name="Arendt D."/>
            <person name="Savage R."/>
            <person name="Osoegawa K."/>
            <person name="de Jong P."/>
            <person name="Lindberg D.R."/>
            <person name="Seaver E.C."/>
            <person name="Weisblat D.A."/>
            <person name="Putnam N.H."/>
            <person name="Grigoriev I.V."/>
            <person name="Rokhsar D.S."/>
        </authorList>
    </citation>
    <scope>NUCLEOTIDE SEQUENCE</scope>
</reference>
<organism evidence="4 5">
    <name type="scientific">Helobdella robusta</name>
    <name type="common">Californian leech</name>
    <dbReference type="NCBI Taxonomy" id="6412"/>
    <lineage>
        <taxon>Eukaryota</taxon>
        <taxon>Metazoa</taxon>
        <taxon>Spiralia</taxon>
        <taxon>Lophotrochozoa</taxon>
        <taxon>Annelida</taxon>
        <taxon>Clitellata</taxon>
        <taxon>Hirudinea</taxon>
        <taxon>Rhynchobdellida</taxon>
        <taxon>Glossiphoniidae</taxon>
        <taxon>Helobdella</taxon>
    </lineage>
</organism>
<keyword evidence="2" id="KW-1133">Transmembrane helix</keyword>
<accession>T1F4D4</accession>
<gene>
    <name evidence="4" type="primary">20203683</name>
    <name evidence="3" type="ORF">HELRODRAFT_171522</name>
</gene>
<protein>
    <submittedName>
        <fullName evidence="3 4">Uncharacterized protein</fullName>
    </submittedName>
</protein>
<evidence type="ECO:0000256" key="1">
    <source>
        <dbReference type="SAM" id="MobiDB-lite"/>
    </source>
</evidence>
<dbReference type="EnsemblMetazoa" id="HelroT171522">
    <property type="protein sequence ID" value="HelroP171522"/>
    <property type="gene ID" value="HelroG171522"/>
</dbReference>
<proteinExistence type="predicted"/>
<dbReference type="STRING" id="6412.T1F4D4"/>
<dbReference type="InParanoid" id="T1F4D4"/>
<evidence type="ECO:0000313" key="3">
    <source>
        <dbReference type="EMBL" id="ESO05183.1"/>
    </source>
</evidence>
<keyword evidence="2" id="KW-0812">Transmembrane</keyword>
<reference evidence="4" key="3">
    <citation type="submission" date="2015-06" db="UniProtKB">
        <authorList>
            <consortium name="EnsemblMetazoa"/>
        </authorList>
    </citation>
    <scope>IDENTIFICATION</scope>
</reference>
<evidence type="ECO:0000313" key="4">
    <source>
        <dbReference type="EnsemblMetazoa" id="HelroP171522"/>
    </source>
</evidence>
<reference evidence="3 5" key="2">
    <citation type="journal article" date="2013" name="Nature">
        <title>Insights into bilaterian evolution from three spiralian genomes.</title>
        <authorList>
            <person name="Simakov O."/>
            <person name="Marletaz F."/>
            <person name="Cho S.J."/>
            <person name="Edsinger-Gonzales E."/>
            <person name="Havlak P."/>
            <person name="Hellsten U."/>
            <person name="Kuo D.H."/>
            <person name="Larsson T."/>
            <person name="Lv J."/>
            <person name="Arendt D."/>
            <person name="Savage R."/>
            <person name="Osoegawa K."/>
            <person name="de Jong P."/>
            <person name="Grimwood J."/>
            <person name="Chapman J.A."/>
            <person name="Shapiro H."/>
            <person name="Aerts A."/>
            <person name="Otillar R.P."/>
            <person name="Terry A.Y."/>
            <person name="Boore J.L."/>
            <person name="Grigoriev I.V."/>
            <person name="Lindberg D.R."/>
            <person name="Seaver E.C."/>
            <person name="Weisblat D.A."/>
            <person name="Putnam N.H."/>
            <person name="Rokhsar D.S."/>
        </authorList>
    </citation>
    <scope>NUCLEOTIDE SEQUENCE</scope>
</reference>
<dbReference type="HOGENOM" id="CLU_1679839_0_0_1"/>
<dbReference type="KEGG" id="hro:HELRODRAFT_171522"/>
<dbReference type="EMBL" id="KB096365">
    <property type="protein sequence ID" value="ESO05183.1"/>
    <property type="molecule type" value="Genomic_DNA"/>
</dbReference>
<name>T1F4D4_HELRO</name>
<dbReference type="CTD" id="20203683"/>
<keyword evidence="5" id="KW-1185">Reference proteome</keyword>
<keyword evidence="2" id="KW-0472">Membrane</keyword>